<gene>
    <name evidence="1" type="ORF">TSUD_363710</name>
</gene>
<evidence type="ECO:0000313" key="1">
    <source>
        <dbReference type="EMBL" id="GAU36216.1"/>
    </source>
</evidence>
<name>A0A2Z6MWC4_TRISU</name>
<dbReference type="AlphaFoldDB" id="A0A2Z6MWC4"/>
<proteinExistence type="predicted"/>
<evidence type="ECO:0000313" key="2">
    <source>
        <dbReference type="Proteomes" id="UP000242715"/>
    </source>
</evidence>
<accession>A0A2Z6MWC4</accession>
<organism evidence="1 2">
    <name type="scientific">Trifolium subterraneum</name>
    <name type="common">Subterranean clover</name>
    <dbReference type="NCBI Taxonomy" id="3900"/>
    <lineage>
        <taxon>Eukaryota</taxon>
        <taxon>Viridiplantae</taxon>
        <taxon>Streptophyta</taxon>
        <taxon>Embryophyta</taxon>
        <taxon>Tracheophyta</taxon>
        <taxon>Spermatophyta</taxon>
        <taxon>Magnoliopsida</taxon>
        <taxon>eudicotyledons</taxon>
        <taxon>Gunneridae</taxon>
        <taxon>Pentapetalae</taxon>
        <taxon>rosids</taxon>
        <taxon>fabids</taxon>
        <taxon>Fabales</taxon>
        <taxon>Fabaceae</taxon>
        <taxon>Papilionoideae</taxon>
        <taxon>50 kb inversion clade</taxon>
        <taxon>NPAAA clade</taxon>
        <taxon>Hologalegina</taxon>
        <taxon>IRL clade</taxon>
        <taxon>Trifolieae</taxon>
        <taxon>Trifolium</taxon>
    </lineage>
</organism>
<dbReference type="EMBL" id="DF973622">
    <property type="protein sequence ID" value="GAU36216.1"/>
    <property type="molecule type" value="Genomic_DNA"/>
</dbReference>
<sequence length="148" mass="18030">MNQSSKRKEKVYDFYRMDFNHDEHEVADILLQSKALHSERVQKSKGAQKSKDIQKPTMLRSYMDQKLLGTESLKALRSQVSFRRRRRSEAELQWTIRSQRFKDHKNFHKSKFIRRQRIPTFIRRLWYFISKHSKFDDCIKDITTATFK</sequence>
<protein>
    <submittedName>
        <fullName evidence="1">Uncharacterized protein</fullName>
    </submittedName>
</protein>
<reference evidence="2" key="1">
    <citation type="journal article" date="2017" name="Front. Plant Sci.">
        <title>Climate Clever Clovers: New Paradigm to Reduce the Environmental Footprint of Ruminants by Breeding Low Methanogenic Forages Utilizing Haplotype Variation.</title>
        <authorList>
            <person name="Kaur P."/>
            <person name="Appels R."/>
            <person name="Bayer P.E."/>
            <person name="Keeble-Gagnere G."/>
            <person name="Wang J."/>
            <person name="Hirakawa H."/>
            <person name="Shirasawa K."/>
            <person name="Vercoe P."/>
            <person name="Stefanova K."/>
            <person name="Durmic Z."/>
            <person name="Nichols P."/>
            <person name="Revell C."/>
            <person name="Isobe S.N."/>
            <person name="Edwards D."/>
            <person name="Erskine W."/>
        </authorList>
    </citation>
    <scope>NUCLEOTIDE SEQUENCE [LARGE SCALE GENOMIC DNA]</scope>
    <source>
        <strain evidence="2">cv. Daliak</strain>
    </source>
</reference>
<dbReference type="Proteomes" id="UP000242715">
    <property type="component" value="Unassembled WGS sequence"/>
</dbReference>
<keyword evidence="2" id="KW-1185">Reference proteome</keyword>